<name>A0A8S9GW94_BRACR</name>
<feature type="compositionally biased region" description="Basic and acidic residues" evidence="1">
    <location>
        <begin position="15"/>
        <end position="32"/>
    </location>
</feature>
<feature type="compositionally biased region" description="Pro residues" evidence="1">
    <location>
        <begin position="1"/>
        <end position="11"/>
    </location>
</feature>
<proteinExistence type="predicted"/>
<dbReference type="AlphaFoldDB" id="A0A8S9GW94"/>
<feature type="region of interest" description="Disordered" evidence="1">
    <location>
        <begin position="1"/>
        <end position="32"/>
    </location>
</feature>
<comment type="caution">
    <text evidence="2">The sequence shown here is derived from an EMBL/GenBank/DDBJ whole genome shotgun (WGS) entry which is preliminary data.</text>
</comment>
<accession>A0A8S9GW94</accession>
<reference evidence="2" key="1">
    <citation type="submission" date="2019-12" db="EMBL/GenBank/DDBJ databases">
        <title>Genome sequencing and annotation of Brassica cretica.</title>
        <authorList>
            <person name="Studholme D.J."/>
            <person name="Sarris P.F."/>
        </authorList>
    </citation>
    <scope>NUCLEOTIDE SEQUENCE</scope>
    <source>
        <strain evidence="2">PFS-001/15</strain>
        <tissue evidence="2">Leaf</tissue>
    </source>
</reference>
<dbReference type="EMBL" id="QGKW02001988">
    <property type="protein sequence ID" value="KAF2550761.1"/>
    <property type="molecule type" value="Genomic_DNA"/>
</dbReference>
<dbReference type="Proteomes" id="UP000712281">
    <property type="component" value="Unassembled WGS sequence"/>
</dbReference>
<gene>
    <name evidence="2" type="ORF">F2Q68_00033630</name>
</gene>
<evidence type="ECO:0000256" key="1">
    <source>
        <dbReference type="SAM" id="MobiDB-lite"/>
    </source>
</evidence>
<sequence length="72" mass="8013">MNNTTQPPPPLAAAHGEERERVGRERERERDRKGYLFRGATHASALHPAFVPRPSRPAWAGAAGETYHLKLA</sequence>
<protein>
    <submittedName>
        <fullName evidence="2">Uncharacterized protein</fullName>
    </submittedName>
</protein>
<evidence type="ECO:0000313" key="2">
    <source>
        <dbReference type="EMBL" id="KAF2550761.1"/>
    </source>
</evidence>
<organism evidence="2 3">
    <name type="scientific">Brassica cretica</name>
    <name type="common">Mustard</name>
    <dbReference type="NCBI Taxonomy" id="69181"/>
    <lineage>
        <taxon>Eukaryota</taxon>
        <taxon>Viridiplantae</taxon>
        <taxon>Streptophyta</taxon>
        <taxon>Embryophyta</taxon>
        <taxon>Tracheophyta</taxon>
        <taxon>Spermatophyta</taxon>
        <taxon>Magnoliopsida</taxon>
        <taxon>eudicotyledons</taxon>
        <taxon>Gunneridae</taxon>
        <taxon>Pentapetalae</taxon>
        <taxon>rosids</taxon>
        <taxon>malvids</taxon>
        <taxon>Brassicales</taxon>
        <taxon>Brassicaceae</taxon>
        <taxon>Brassiceae</taxon>
        <taxon>Brassica</taxon>
    </lineage>
</organism>
<evidence type="ECO:0000313" key="3">
    <source>
        <dbReference type="Proteomes" id="UP000712281"/>
    </source>
</evidence>